<evidence type="ECO:0000259" key="2">
    <source>
        <dbReference type="Pfam" id="PF00144"/>
    </source>
</evidence>
<dbReference type="Proteomes" id="UP000030760">
    <property type="component" value="Unassembled WGS sequence"/>
</dbReference>
<dbReference type="PANTHER" id="PTHR43283:SF3">
    <property type="entry name" value="BETA-LACTAMASE FAMILY PROTEIN (AFU_ORTHOLOGUE AFUA_5G07500)"/>
    <property type="match status" value="1"/>
</dbReference>
<reference evidence="4" key="1">
    <citation type="journal article" date="2013" name="Genome Announc.">
        <title>Draft Genome Sequence of Streptomyces bottropensis ATCC 25435, a Bottromycin-Producing Actinomycete.</title>
        <authorList>
            <person name="Zhang H."/>
            <person name="Zhou W."/>
            <person name="Zhuang Y."/>
            <person name="Liang X."/>
            <person name="Liu T."/>
        </authorList>
    </citation>
    <scope>NUCLEOTIDE SEQUENCE [LARGE SCALE GENOMIC DNA]</scope>
    <source>
        <strain evidence="4">ATCC 25435</strain>
    </source>
</reference>
<dbReference type="InterPro" id="IPR001466">
    <property type="entry name" value="Beta-lactam-related"/>
</dbReference>
<dbReference type="Pfam" id="PF00144">
    <property type="entry name" value="Beta-lactamase"/>
    <property type="match status" value="1"/>
</dbReference>
<dbReference type="AlphaFoldDB" id="M3E890"/>
<dbReference type="Gene3D" id="3.40.710.10">
    <property type="entry name" value="DD-peptidase/beta-lactamase superfamily"/>
    <property type="match status" value="1"/>
</dbReference>
<dbReference type="InterPro" id="IPR050789">
    <property type="entry name" value="Diverse_Enzym_Activities"/>
</dbReference>
<organism evidence="3 4">
    <name type="scientific">Streptomyces bottropensis ATCC 25435</name>
    <dbReference type="NCBI Taxonomy" id="1054862"/>
    <lineage>
        <taxon>Bacteria</taxon>
        <taxon>Bacillati</taxon>
        <taxon>Actinomycetota</taxon>
        <taxon>Actinomycetes</taxon>
        <taxon>Kitasatosporales</taxon>
        <taxon>Streptomycetaceae</taxon>
        <taxon>Streptomyces</taxon>
    </lineage>
</organism>
<evidence type="ECO:0000256" key="1">
    <source>
        <dbReference type="SAM" id="MobiDB-lite"/>
    </source>
</evidence>
<proteinExistence type="predicted"/>
<sequence>MRTTALNESREPGHRRRTTMERLRREVEPREAGLDPKTLARLDAHLARQVDEGRLPGYLLSLARGGRVAHLTTYGHRDREAGLPVETDTLWRVYSMTKPVTSVAALILVEEGRLSLTDPISRYLPEFAEPRVYESGAGADVRTRPAEQPILVRHLLTHTSGLTFGFYYDHPVDALYRDAGLENSVRPGATLAQTCAEYARLPLQFEPGSQWNYSVSTNVLGRIVEVVSGQDLDAFFAERILGPLDMADAGFQVGPEQAGRLAELYGEQEDGSIAPVPGLPLRGGRPRFLSGSGGLAASARDYHRFAEFLRRRGELDGVRLLSAGSVDMMTTNQLPGGVDIHTHGSPFHRQPGNVGVGFGLGVSVVIDPARTEHPSSLGTFGWTGAATTIFWVDPVRDLTVQFMTQVRRRSSFSVYPDLKRWVHEAVIQQPLRQGPLT</sequence>
<dbReference type="PANTHER" id="PTHR43283">
    <property type="entry name" value="BETA-LACTAMASE-RELATED"/>
    <property type="match status" value="1"/>
</dbReference>
<feature type="compositionally biased region" description="Basic and acidic residues" evidence="1">
    <location>
        <begin position="8"/>
        <end position="20"/>
    </location>
</feature>
<protein>
    <recommendedName>
        <fullName evidence="2">Beta-lactamase-related domain-containing protein</fullName>
    </recommendedName>
</protein>
<evidence type="ECO:0000313" key="4">
    <source>
        <dbReference type="Proteomes" id="UP000030760"/>
    </source>
</evidence>
<feature type="region of interest" description="Disordered" evidence="1">
    <location>
        <begin position="1"/>
        <end position="20"/>
    </location>
</feature>
<dbReference type="SUPFAM" id="SSF56601">
    <property type="entry name" value="beta-lactamase/transpeptidase-like"/>
    <property type="match status" value="1"/>
</dbReference>
<accession>M3E890</accession>
<evidence type="ECO:0000313" key="3">
    <source>
        <dbReference type="EMBL" id="EMF52346.1"/>
    </source>
</evidence>
<dbReference type="EMBL" id="KB405095">
    <property type="protein sequence ID" value="EMF52346.1"/>
    <property type="molecule type" value="Genomic_DNA"/>
</dbReference>
<name>M3E890_9ACTN</name>
<feature type="domain" description="Beta-lactamase-related" evidence="2">
    <location>
        <begin position="42"/>
        <end position="408"/>
    </location>
</feature>
<dbReference type="InterPro" id="IPR012338">
    <property type="entry name" value="Beta-lactam/transpept-like"/>
</dbReference>
<gene>
    <name evidence="3" type="ORF">SBD_6868</name>
</gene>